<feature type="signal peptide" evidence="1">
    <location>
        <begin position="1"/>
        <end position="24"/>
    </location>
</feature>
<dbReference type="Proteomes" id="UP000479132">
    <property type="component" value="Unassembled WGS sequence"/>
</dbReference>
<comment type="caution">
    <text evidence="2">The sequence shown here is derived from an EMBL/GenBank/DDBJ whole genome shotgun (WGS) entry which is preliminary data.</text>
</comment>
<proteinExistence type="predicted"/>
<dbReference type="EMBL" id="JAALLS010000010">
    <property type="protein sequence ID" value="NGP88436.1"/>
    <property type="molecule type" value="Genomic_DNA"/>
</dbReference>
<dbReference type="RefSeq" id="WP_165268166.1">
    <property type="nucleotide sequence ID" value="NZ_JAALLS010000010.1"/>
</dbReference>
<dbReference type="AlphaFoldDB" id="A0A6M1SYM2"/>
<organism evidence="2 3">
    <name type="scientific">Fodinibius halophilus</name>
    <dbReference type="NCBI Taxonomy" id="1736908"/>
    <lineage>
        <taxon>Bacteria</taxon>
        <taxon>Pseudomonadati</taxon>
        <taxon>Balneolota</taxon>
        <taxon>Balneolia</taxon>
        <taxon>Balneolales</taxon>
        <taxon>Balneolaceae</taxon>
        <taxon>Fodinibius</taxon>
    </lineage>
</organism>
<feature type="chain" id="PRO_5026724583" evidence="1">
    <location>
        <begin position="25"/>
        <end position="223"/>
    </location>
</feature>
<sequence length="223" mass="23271">MKKYLALLFIISIFSLGATSNTKAQRLKLLGGNTLNGAMNGVVLGGATMALKNSDDFKPVRIGLGAGTLYGIGVGIYDISQIDAGQQFYISGTFNDGVNSSIIVLLDTFYGAAAGAVIASSVSLIIQEPIVDALQYGSGIGAWAGFGFGIFDSFVLAKGPNYSAQSSLSQSAVNGLLTYSNASQSVNIGMLSPKLITQKKVTGRTVQLDYHTAVDLVQLKVQL</sequence>
<gene>
    <name evidence="2" type="ORF">G3569_08720</name>
</gene>
<protein>
    <submittedName>
        <fullName evidence="2">Uncharacterized protein</fullName>
    </submittedName>
</protein>
<keyword evidence="3" id="KW-1185">Reference proteome</keyword>
<evidence type="ECO:0000256" key="1">
    <source>
        <dbReference type="SAM" id="SignalP"/>
    </source>
</evidence>
<evidence type="ECO:0000313" key="2">
    <source>
        <dbReference type="EMBL" id="NGP88436.1"/>
    </source>
</evidence>
<evidence type="ECO:0000313" key="3">
    <source>
        <dbReference type="Proteomes" id="UP000479132"/>
    </source>
</evidence>
<reference evidence="2 3" key="1">
    <citation type="submission" date="2020-02" db="EMBL/GenBank/DDBJ databases">
        <title>Aliifodinibius halophilus 2W32, complete genome.</title>
        <authorList>
            <person name="Li Y."/>
            <person name="Wu S."/>
        </authorList>
    </citation>
    <scope>NUCLEOTIDE SEQUENCE [LARGE SCALE GENOMIC DNA]</scope>
    <source>
        <strain evidence="2 3">2W32</strain>
    </source>
</reference>
<keyword evidence="1" id="KW-0732">Signal</keyword>
<name>A0A6M1SYM2_9BACT</name>
<accession>A0A6M1SYM2</accession>